<dbReference type="Pfam" id="PF11066">
    <property type="entry name" value="DUF2867"/>
    <property type="match status" value="1"/>
</dbReference>
<protein>
    <recommendedName>
        <fullName evidence="5">DUF2867 domain-containing protein</fullName>
    </recommendedName>
</protein>
<reference evidence="2 4" key="2">
    <citation type="submission" date="2015-09" db="EMBL/GenBank/DDBJ databases">
        <authorList>
            <consortium name="Swine Surveillance"/>
        </authorList>
    </citation>
    <scope>NUCLEOTIDE SEQUENCE [LARGE SCALE GENOMIC DNA]</scope>
    <source>
        <strain evidence="2 4">5120</strain>
    </source>
</reference>
<evidence type="ECO:0008006" key="5">
    <source>
        <dbReference type="Google" id="ProtNLM"/>
    </source>
</evidence>
<dbReference type="Proteomes" id="UP000051887">
    <property type="component" value="Unassembled WGS sequence"/>
</dbReference>
<dbReference type="AlphaFoldDB" id="A0A0P1FVF7"/>
<evidence type="ECO:0000313" key="4">
    <source>
        <dbReference type="Proteomes" id="UP000051887"/>
    </source>
</evidence>
<gene>
    <name evidence="1" type="ORF">TL5118_03616</name>
    <name evidence="2" type="ORF">TL5120_02856</name>
</gene>
<dbReference type="InterPro" id="IPR021295">
    <property type="entry name" value="DUF2867"/>
</dbReference>
<keyword evidence="3" id="KW-1185">Reference proteome</keyword>
<dbReference type="OrthoDB" id="7058586at2"/>
<evidence type="ECO:0000313" key="1">
    <source>
        <dbReference type="EMBL" id="CUH69647.1"/>
    </source>
</evidence>
<proteinExistence type="predicted"/>
<dbReference type="RefSeq" id="WP_058244206.1">
    <property type="nucleotide sequence ID" value="NZ_CYSB01000040.1"/>
</dbReference>
<dbReference type="Proteomes" id="UP000051086">
    <property type="component" value="Unassembled WGS sequence"/>
</dbReference>
<organism evidence="2 4">
    <name type="scientific">Thalassovita autumnalis</name>
    <dbReference type="NCBI Taxonomy" id="2072972"/>
    <lineage>
        <taxon>Bacteria</taxon>
        <taxon>Pseudomonadati</taxon>
        <taxon>Pseudomonadota</taxon>
        <taxon>Alphaproteobacteria</taxon>
        <taxon>Rhodobacterales</taxon>
        <taxon>Roseobacteraceae</taxon>
        <taxon>Thalassovita</taxon>
    </lineage>
</organism>
<evidence type="ECO:0000313" key="2">
    <source>
        <dbReference type="EMBL" id="CUH73050.1"/>
    </source>
</evidence>
<evidence type="ECO:0000313" key="3">
    <source>
        <dbReference type="Proteomes" id="UP000051086"/>
    </source>
</evidence>
<dbReference type="EMBL" id="CYSC01000035">
    <property type="protein sequence ID" value="CUH73050.1"/>
    <property type="molecule type" value="Genomic_DNA"/>
</dbReference>
<sequence>MPASRIRSDITSDKLPPHSHLWTHHSDGDFLDCYSCTSNLPPQEAVQLALTMPGWAEALLKLRNVLVKPLGLKTEVDDRDAGDAIFPITYESDSELLMGTNDRHLDFRIAMMQHEGRVYMSTWVHPHNLLGRAYLQVVMPFHVLICRSSIKRVAAEGLATA</sequence>
<accession>A0A0P1FVF7</accession>
<dbReference type="EMBL" id="CYSB01000040">
    <property type="protein sequence ID" value="CUH69647.1"/>
    <property type="molecule type" value="Genomic_DNA"/>
</dbReference>
<name>A0A0P1FVF7_9RHOB</name>
<reference evidence="1 3" key="1">
    <citation type="submission" date="2015-09" db="EMBL/GenBank/DDBJ databases">
        <authorList>
            <person name="Rodrigo-Torres L."/>
            <person name="Arahal D.R."/>
        </authorList>
    </citation>
    <scope>NUCLEOTIDE SEQUENCE [LARGE SCALE GENOMIC DNA]</scope>
    <source>
        <strain evidence="1 3">CECT 5118</strain>
    </source>
</reference>